<dbReference type="RefSeq" id="WP_068748125.1">
    <property type="nucleotide sequence ID" value="NZ_LOHZ01000025.1"/>
</dbReference>
<dbReference type="GO" id="GO:0004521">
    <property type="term" value="F:RNA endonuclease activity"/>
    <property type="evidence" value="ECO:0007669"/>
    <property type="project" value="InterPro"/>
</dbReference>
<comment type="cofactor">
    <cofactor evidence="1">
        <name>a divalent metal cation</name>
        <dbReference type="ChEBI" id="CHEBI:60240"/>
    </cofactor>
</comment>
<dbReference type="AlphaFoldDB" id="A0A162MMV8"/>
<evidence type="ECO:0000313" key="8">
    <source>
        <dbReference type="EMBL" id="KYO66743.1"/>
    </source>
</evidence>
<evidence type="ECO:0000256" key="3">
    <source>
        <dbReference type="ARBA" id="ARBA00022759"/>
    </source>
</evidence>
<keyword evidence="4" id="KW-0378">Hydrolase</keyword>
<feature type="domain" description="Endoribonuclease YicC-like N-terminal" evidence="6">
    <location>
        <begin position="3"/>
        <end position="152"/>
    </location>
</feature>
<keyword evidence="2" id="KW-0540">Nuclease</keyword>
<gene>
    <name evidence="8" type="ORF">ATZ99_09880</name>
</gene>
<dbReference type="EMBL" id="LOHZ01000025">
    <property type="protein sequence ID" value="KYO66743.1"/>
    <property type="molecule type" value="Genomic_DNA"/>
</dbReference>
<dbReference type="Proteomes" id="UP000075737">
    <property type="component" value="Unassembled WGS sequence"/>
</dbReference>
<dbReference type="GO" id="GO:0016787">
    <property type="term" value="F:hydrolase activity"/>
    <property type="evidence" value="ECO:0007669"/>
    <property type="project" value="UniProtKB-KW"/>
</dbReference>
<keyword evidence="3" id="KW-0255">Endonuclease</keyword>
<feature type="domain" description="Endoribonuclease YicC-like C-terminal" evidence="7">
    <location>
        <begin position="175"/>
        <end position="289"/>
    </location>
</feature>
<evidence type="ECO:0000256" key="2">
    <source>
        <dbReference type="ARBA" id="ARBA00022722"/>
    </source>
</evidence>
<dbReference type="PANTHER" id="PTHR30636:SF3">
    <property type="entry name" value="UPF0701 PROTEIN YICC"/>
    <property type="match status" value="1"/>
</dbReference>
<comment type="similarity">
    <text evidence="5">Belongs to the YicC/YloC family.</text>
</comment>
<protein>
    <recommendedName>
        <fullName evidence="10">YicC family protein</fullName>
    </recommendedName>
</protein>
<keyword evidence="9" id="KW-1185">Reference proteome</keyword>
<proteinExistence type="inferred from homology"/>
<evidence type="ECO:0000259" key="7">
    <source>
        <dbReference type="Pfam" id="PF08340"/>
    </source>
</evidence>
<evidence type="ECO:0000256" key="5">
    <source>
        <dbReference type="ARBA" id="ARBA00035648"/>
    </source>
</evidence>
<evidence type="ECO:0000256" key="1">
    <source>
        <dbReference type="ARBA" id="ARBA00001968"/>
    </source>
</evidence>
<dbReference type="STRING" id="520767.ATZ99_09880"/>
<evidence type="ECO:0000313" key="9">
    <source>
        <dbReference type="Proteomes" id="UP000075737"/>
    </source>
</evidence>
<organism evidence="8 9">
    <name type="scientific">Thermovenabulum gondwanense</name>
    <dbReference type="NCBI Taxonomy" id="520767"/>
    <lineage>
        <taxon>Bacteria</taxon>
        <taxon>Bacillati</taxon>
        <taxon>Bacillota</taxon>
        <taxon>Clostridia</taxon>
        <taxon>Thermosediminibacterales</taxon>
        <taxon>Thermosediminibacteraceae</taxon>
        <taxon>Thermovenabulum</taxon>
    </lineage>
</organism>
<dbReference type="Pfam" id="PF03755">
    <property type="entry name" value="YicC-like_N"/>
    <property type="match status" value="1"/>
</dbReference>
<evidence type="ECO:0000256" key="4">
    <source>
        <dbReference type="ARBA" id="ARBA00022801"/>
    </source>
</evidence>
<accession>A0A162MMV8</accession>
<evidence type="ECO:0008006" key="10">
    <source>
        <dbReference type="Google" id="ProtNLM"/>
    </source>
</evidence>
<dbReference type="NCBIfam" id="TIGR00255">
    <property type="entry name" value="YicC/YloC family endoribonuclease"/>
    <property type="match status" value="1"/>
</dbReference>
<dbReference type="OrthoDB" id="9771229at2"/>
<dbReference type="PANTHER" id="PTHR30636">
    <property type="entry name" value="UPF0701 PROTEIN YICC"/>
    <property type="match status" value="1"/>
</dbReference>
<comment type="caution">
    <text evidence="8">The sequence shown here is derived from an EMBL/GenBank/DDBJ whole genome shotgun (WGS) entry which is preliminary data.</text>
</comment>
<dbReference type="InterPro" id="IPR013527">
    <property type="entry name" value="YicC-like_N"/>
</dbReference>
<reference evidence="8 9" key="1">
    <citation type="submission" date="2015-12" db="EMBL/GenBank/DDBJ databases">
        <title>Draft genome of Thermovenabulum gondwanense isolated from a red thermophilic microbial mat colonisisng an outflow channel of a bore well.</title>
        <authorList>
            <person name="Patel B.K."/>
        </authorList>
    </citation>
    <scope>NUCLEOTIDE SEQUENCE [LARGE SCALE GENOMIC DNA]</scope>
    <source>
        <strain evidence="8 9">R270</strain>
    </source>
</reference>
<dbReference type="Pfam" id="PF08340">
    <property type="entry name" value="YicC-like_C"/>
    <property type="match status" value="1"/>
</dbReference>
<dbReference type="InterPro" id="IPR013551">
    <property type="entry name" value="YicC-like_C"/>
</dbReference>
<dbReference type="InterPro" id="IPR005229">
    <property type="entry name" value="YicC/YloC-like"/>
</dbReference>
<evidence type="ECO:0000259" key="6">
    <source>
        <dbReference type="Pfam" id="PF03755"/>
    </source>
</evidence>
<dbReference type="PATRIC" id="fig|520767.4.peg.1086"/>
<name>A0A162MMV8_9FIRM</name>
<sequence length="289" mass="34000">MAKSMTGYGRGKSLNEPGWEVEIRTVNHRFLDIYVRLTKPCLYLEEKIRGFIKERISRGRVDVFIGYSSFNLEREIKTDDKAIEALYKKLLELKEKIGFEGPISLQLLSLLPDIFKVEKNVEDEELWLSLKPVLEEAVLNLNHMREEEGKNLLADISKRLNFINQKLEIIRSRRGINLKEYKSRLEKRISEILEKEILDNERLEMEVAYFAERSDINEELVRIESHIIQFTNLFDSDEPVGKKMDFIAQEMFREINTIAAKSADYEISKQVIDIKSELEKIREQVQNLE</sequence>